<dbReference type="EMBL" id="OZ022405">
    <property type="protein sequence ID" value="CAK9436089.1"/>
    <property type="molecule type" value="Genomic_DNA"/>
</dbReference>
<evidence type="ECO:0000313" key="1">
    <source>
        <dbReference type="EMBL" id="CAK9436089.1"/>
    </source>
</evidence>
<sequence>MKVLLLAPYFFIHVDPIKISETFNHEEENDIQKLSSLNLVHNYFTTHTELEPTDLQPNSIQHISSTKSVIFNEHILSKDQPAYIEVSYQNWTIQATPPLGGTWLSTTWQPISDCVTNYAGDKASYRQTWFLELDIGYDARLSYSGYFINFAPSFKHEFIVGNGLGGSYTCDVNPGNTLQFAVMYNVYLVDNVVFRRVFGGGGGGRQRLRFGNWSPFAMFEQLRQGEVQLACFTDERFLRCNTPVFDVVRERLRDTFNLPIGAEPGSTRNRVHGALSKGGN</sequence>
<proteinExistence type="predicted"/>
<dbReference type="Proteomes" id="UP001497383">
    <property type="component" value="Chromosome 1"/>
</dbReference>
<dbReference type="RefSeq" id="XP_066827585.1">
    <property type="nucleotide sequence ID" value="XM_066976590.1"/>
</dbReference>
<keyword evidence="2" id="KW-1185">Reference proteome</keyword>
<name>A0ABP0ZFS6_9ASCO</name>
<accession>A0ABP0ZFS6</accession>
<reference evidence="1 2" key="1">
    <citation type="submission" date="2024-03" db="EMBL/GenBank/DDBJ databases">
        <authorList>
            <person name="Brejova B."/>
        </authorList>
    </citation>
    <scope>NUCLEOTIDE SEQUENCE [LARGE SCALE GENOMIC DNA]</scope>
    <source>
        <strain evidence="1 2">CBS 14171</strain>
    </source>
</reference>
<dbReference type="GeneID" id="92205843"/>
<gene>
    <name evidence="1" type="ORF">LODBEIA_P06470</name>
</gene>
<evidence type="ECO:0000313" key="2">
    <source>
        <dbReference type="Proteomes" id="UP001497383"/>
    </source>
</evidence>
<organism evidence="1 2">
    <name type="scientific">Lodderomyces beijingensis</name>
    <dbReference type="NCBI Taxonomy" id="1775926"/>
    <lineage>
        <taxon>Eukaryota</taxon>
        <taxon>Fungi</taxon>
        <taxon>Dikarya</taxon>
        <taxon>Ascomycota</taxon>
        <taxon>Saccharomycotina</taxon>
        <taxon>Pichiomycetes</taxon>
        <taxon>Debaryomycetaceae</taxon>
        <taxon>Candida/Lodderomyces clade</taxon>
        <taxon>Lodderomyces</taxon>
    </lineage>
</organism>
<protein>
    <submittedName>
        <fullName evidence="1">Uncharacterized protein</fullName>
    </submittedName>
</protein>